<comment type="caution">
    <text evidence="1">The sequence shown here is derived from an EMBL/GenBank/DDBJ whole genome shotgun (WGS) entry which is preliminary data.</text>
</comment>
<name>A0A9D3YPX5_DREPO</name>
<gene>
    <name evidence="1" type="ORF">DPMN_079933</name>
</gene>
<dbReference type="EMBL" id="JAIWYP010000015">
    <property type="protein sequence ID" value="KAH3704872.1"/>
    <property type="molecule type" value="Genomic_DNA"/>
</dbReference>
<reference evidence="1" key="2">
    <citation type="submission" date="2020-11" db="EMBL/GenBank/DDBJ databases">
        <authorList>
            <person name="McCartney M.A."/>
            <person name="Auch B."/>
            <person name="Kono T."/>
            <person name="Mallez S."/>
            <person name="Becker A."/>
            <person name="Gohl D.M."/>
            <person name="Silverstein K.A.T."/>
            <person name="Koren S."/>
            <person name="Bechman K.B."/>
            <person name="Herman A."/>
            <person name="Abrahante J.E."/>
            <person name="Garbe J."/>
        </authorList>
    </citation>
    <scope>NUCLEOTIDE SEQUENCE</scope>
    <source>
        <strain evidence="1">Duluth1</strain>
        <tissue evidence="1">Whole animal</tissue>
    </source>
</reference>
<evidence type="ECO:0000313" key="2">
    <source>
        <dbReference type="Proteomes" id="UP000828390"/>
    </source>
</evidence>
<proteinExistence type="predicted"/>
<protein>
    <submittedName>
        <fullName evidence="1">Uncharacterized protein</fullName>
    </submittedName>
</protein>
<accession>A0A9D3YPX5</accession>
<organism evidence="1 2">
    <name type="scientific">Dreissena polymorpha</name>
    <name type="common">Zebra mussel</name>
    <name type="synonym">Mytilus polymorpha</name>
    <dbReference type="NCBI Taxonomy" id="45954"/>
    <lineage>
        <taxon>Eukaryota</taxon>
        <taxon>Metazoa</taxon>
        <taxon>Spiralia</taxon>
        <taxon>Lophotrochozoa</taxon>
        <taxon>Mollusca</taxon>
        <taxon>Bivalvia</taxon>
        <taxon>Autobranchia</taxon>
        <taxon>Heteroconchia</taxon>
        <taxon>Euheterodonta</taxon>
        <taxon>Imparidentia</taxon>
        <taxon>Neoheterodontei</taxon>
        <taxon>Myida</taxon>
        <taxon>Dreissenoidea</taxon>
        <taxon>Dreissenidae</taxon>
        <taxon>Dreissena</taxon>
    </lineage>
</organism>
<dbReference type="AlphaFoldDB" id="A0A9D3YPX5"/>
<sequence length="79" mass="8404">MSTKTVIITKTTRTGGDETNVNHIVSLGKETTCSCSKGTFFDRNTAGMIALISTTLPKMGCYIVLSSADADVEIVKETV</sequence>
<evidence type="ECO:0000313" key="1">
    <source>
        <dbReference type="EMBL" id="KAH3704872.1"/>
    </source>
</evidence>
<reference evidence="1" key="1">
    <citation type="journal article" date="2019" name="bioRxiv">
        <title>The Genome of the Zebra Mussel, Dreissena polymorpha: A Resource for Invasive Species Research.</title>
        <authorList>
            <person name="McCartney M.A."/>
            <person name="Auch B."/>
            <person name="Kono T."/>
            <person name="Mallez S."/>
            <person name="Zhang Y."/>
            <person name="Obille A."/>
            <person name="Becker A."/>
            <person name="Abrahante J.E."/>
            <person name="Garbe J."/>
            <person name="Badalamenti J.P."/>
            <person name="Herman A."/>
            <person name="Mangelson H."/>
            <person name="Liachko I."/>
            <person name="Sullivan S."/>
            <person name="Sone E.D."/>
            <person name="Koren S."/>
            <person name="Silverstein K.A.T."/>
            <person name="Beckman K.B."/>
            <person name="Gohl D.M."/>
        </authorList>
    </citation>
    <scope>NUCLEOTIDE SEQUENCE</scope>
    <source>
        <strain evidence="1">Duluth1</strain>
        <tissue evidence="1">Whole animal</tissue>
    </source>
</reference>
<keyword evidence="2" id="KW-1185">Reference proteome</keyword>
<dbReference type="Proteomes" id="UP000828390">
    <property type="component" value="Unassembled WGS sequence"/>
</dbReference>